<evidence type="ECO:0000313" key="1">
    <source>
        <dbReference type="EMBL" id="ARD67258.1"/>
    </source>
</evidence>
<proteinExistence type="predicted"/>
<reference evidence="2" key="1">
    <citation type="journal article" date="2017" name="Sci. Rep.">
        <title>Determination of the Genome and Primary Transcriptome of Syngas Fermenting Eubacterium limosum ATCC 8486.</title>
        <authorList>
            <person name="Song Y."/>
            <person name="Shin J."/>
            <person name="Jeong Y."/>
            <person name="Jin S."/>
            <person name="Lee J.K."/>
            <person name="Kim D.R."/>
            <person name="Kim S.C."/>
            <person name="Cho S."/>
            <person name="Cho B.K."/>
        </authorList>
    </citation>
    <scope>NUCLEOTIDE SEQUENCE [LARGE SCALE GENOMIC DNA]</scope>
    <source>
        <strain evidence="2">ATCC 8486</strain>
    </source>
</reference>
<accession>A0AAC9W4T8</accession>
<sequence>MTGIVDRIEGTVAVIEREDGVFISEPVSSYGGAPIKEGYKVDLERHEVLVSDFNKDDLSDINQYFND</sequence>
<dbReference type="Proteomes" id="UP000192391">
    <property type="component" value="Chromosome"/>
</dbReference>
<dbReference type="KEGG" id="elim:B2M23_17715"/>
<dbReference type="EMBL" id="CP019962">
    <property type="protein sequence ID" value="ARD67258.1"/>
    <property type="molecule type" value="Genomic_DNA"/>
</dbReference>
<protein>
    <recommendedName>
        <fullName evidence="3">DUF3006 domain-containing protein</fullName>
    </recommendedName>
</protein>
<dbReference type="RefSeq" id="WP_038351644.1">
    <property type="nucleotide sequence ID" value="NZ_CP019962.1"/>
</dbReference>
<evidence type="ECO:0000313" key="2">
    <source>
        <dbReference type="Proteomes" id="UP000192391"/>
    </source>
</evidence>
<evidence type="ECO:0008006" key="3">
    <source>
        <dbReference type="Google" id="ProtNLM"/>
    </source>
</evidence>
<organism evidence="1 2">
    <name type="scientific">Eubacterium limosum</name>
    <dbReference type="NCBI Taxonomy" id="1736"/>
    <lineage>
        <taxon>Bacteria</taxon>
        <taxon>Bacillati</taxon>
        <taxon>Bacillota</taxon>
        <taxon>Clostridia</taxon>
        <taxon>Eubacteriales</taxon>
        <taxon>Eubacteriaceae</taxon>
        <taxon>Eubacterium</taxon>
    </lineage>
</organism>
<dbReference type="AlphaFoldDB" id="A0AAC9W4T8"/>
<gene>
    <name evidence="1" type="ORF">B2M23_17715</name>
</gene>
<name>A0AAC9W4T8_EUBLI</name>